<dbReference type="PROSITE" id="PS00113">
    <property type="entry name" value="ADENYLATE_KINASE"/>
    <property type="match status" value="1"/>
</dbReference>
<comment type="domain">
    <text evidence="5">Consists of three domains, a large central CORE domain and two small peripheral domains, NMPbind and LID, which undergo movements during catalysis. The LID domain closes over the site of phosphoryl transfer upon ATP binding. Assembling and dissambling the active center during each catalytic cycle provides an effective means to prevent ATP hydrolysis.</text>
</comment>
<dbReference type="SUPFAM" id="SSF52540">
    <property type="entry name" value="P-loop containing nucleoside triphosphate hydrolases"/>
    <property type="match status" value="1"/>
</dbReference>
<feature type="binding site" evidence="5">
    <location>
        <position position="92"/>
    </location>
    <ligand>
        <name>AMP</name>
        <dbReference type="ChEBI" id="CHEBI:456215"/>
    </ligand>
</feature>
<comment type="pathway">
    <text evidence="5">Purine metabolism; AMP biosynthesis via salvage pathway; AMP from ADP: step 1/1.</text>
</comment>
<dbReference type="PANTHER" id="PTHR23359">
    <property type="entry name" value="NUCLEOTIDE KINASE"/>
    <property type="match status" value="1"/>
</dbReference>
<gene>
    <name evidence="5" type="primary">adk</name>
    <name evidence="8" type="ORF">ACFPWU_11570</name>
</gene>
<evidence type="ECO:0000256" key="4">
    <source>
        <dbReference type="ARBA" id="ARBA00022777"/>
    </source>
</evidence>
<feature type="binding site" evidence="5">
    <location>
        <begin position="10"/>
        <end position="15"/>
    </location>
    <ligand>
        <name>ATP</name>
        <dbReference type="ChEBI" id="CHEBI:30616"/>
    </ligand>
</feature>
<comment type="function">
    <text evidence="5">Catalyzes the reversible transfer of the terminal phosphate group between ATP and AMP. Plays an important role in cellular energy homeostasis and in adenine nucleotide metabolism.</text>
</comment>
<dbReference type="GO" id="GO:0004017">
    <property type="term" value="F:AMP kinase activity"/>
    <property type="evidence" value="ECO:0007669"/>
    <property type="project" value="UniProtKB-EC"/>
</dbReference>
<feature type="binding site" evidence="5">
    <location>
        <begin position="85"/>
        <end position="88"/>
    </location>
    <ligand>
        <name>AMP</name>
        <dbReference type="ChEBI" id="CHEBI:456215"/>
    </ligand>
</feature>
<dbReference type="PRINTS" id="PR00094">
    <property type="entry name" value="ADENYLTKNASE"/>
</dbReference>
<evidence type="ECO:0000256" key="2">
    <source>
        <dbReference type="ARBA" id="ARBA00022727"/>
    </source>
</evidence>
<comment type="caution">
    <text evidence="5">Lacks conserved residue(s) required for the propagation of feature annotation.</text>
</comment>
<accession>A0ABW1QXV7</accession>
<dbReference type="NCBIfam" id="NF011101">
    <property type="entry name" value="PRK14528.1"/>
    <property type="match status" value="1"/>
</dbReference>
<keyword evidence="5" id="KW-0963">Cytoplasm</keyword>
<dbReference type="InterPro" id="IPR033690">
    <property type="entry name" value="Adenylat_kinase_CS"/>
</dbReference>
<dbReference type="NCBIfam" id="NF011104">
    <property type="entry name" value="PRK14531.1"/>
    <property type="match status" value="1"/>
</dbReference>
<comment type="subcellular location">
    <subcellularLocation>
        <location evidence="5 7">Cytoplasm</location>
    </subcellularLocation>
</comment>
<evidence type="ECO:0000256" key="7">
    <source>
        <dbReference type="RuleBase" id="RU003331"/>
    </source>
</evidence>
<reference evidence="9" key="1">
    <citation type="journal article" date="2019" name="Int. J. Syst. Evol. Microbiol.">
        <title>The Global Catalogue of Microorganisms (GCM) 10K type strain sequencing project: providing services to taxonomists for standard genome sequencing and annotation.</title>
        <authorList>
            <consortium name="The Broad Institute Genomics Platform"/>
            <consortium name="The Broad Institute Genome Sequencing Center for Infectious Disease"/>
            <person name="Wu L."/>
            <person name="Ma J."/>
        </authorList>
    </citation>
    <scope>NUCLEOTIDE SEQUENCE [LARGE SCALE GENOMIC DNA]</scope>
    <source>
        <strain evidence="9">DFY28</strain>
    </source>
</reference>
<evidence type="ECO:0000256" key="3">
    <source>
        <dbReference type="ARBA" id="ARBA00022741"/>
    </source>
</evidence>
<dbReference type="InterPro" id="IPR027417">
    <property type="entry name" value="P-loop_NTPase"/>
</dbReference>
<dbReference type="Pfam" id="PF00406">
    <property type="entry name" value="ADK"/>
    <property type="match status" value="1"/>
</dbReference>
<evidence type="ECO:0000256" key="6">
    <source>
        <dbReference type="RuleBase" id="RU003330"/>
    </source>
</evidence>
<comment type="subunit">
    <text evidence="5 7">Monomer.</text>
</comment>
<comment type="caution">
    <text evidence="8">The sequence shown here is derived from an EMBL/GenBank/DDBJ whole genome shotgun (WGS) entry which is preliminary data.</text>
</comment>
<keyword evidence="3 5" id="KW-0547">Nucleotide-binding</keyword>
<keyword evidence="5 7" id="KW-0067">ATP-binding</keyword>
<protein>
    <recommendedName>
        <fullName evidence="5 7">Adenylate kinase</fullName>
        <shortName evidence="5">AK</shortName>
        <ecNumber evidence="5 7">2.7.4.3</ecNumber>
    </recommendedName>
    <alternativeName>
        <fullName evidence="5">ATP-AMP transphosphorylase</fullName>
    </alternativeName>
    <alternativeName>
        <fullName evidence="5">ATP:AMP phosphotransferase</fullName>
    </alternativeName>
    <alternativeName>
        <fullName evidence="5">Adenylate monophosphate kinase</fullName>
    </alternativeName>
</protein>
<dbReference type="EC" id="2.7.4.3" evidence="5 7"/>
<dbReference type="EMBL" id="JBHSQI010000005">
    <property type="protein sequence ID" value="MFC6154296.1"/>
    <property type="molecule type" value="Genomic_DNA"/>
</dbReference>
<dbReference type="CDD" id="cd01428">
    <property type="entry name" value="ADK"/>
    <property type="match status" value="1"/>
</dbReference>
<feature type="region of interest" description="NMP" evidence="5">
    <location>
        <begin position="30"/>
        <end position="59"/>
    </location>
</feature>
<keyword evidence="4 5" id="KW-0418">Kinase</keyword>
<organism evidence="8 9">
    <name type="scientific">Nocardioides yefusunii</name>
    <dbReference type="NCBI Taxonomy" id="2500546"/>
    <lineage>
        <taxon>Bacteria</taxon>
        <taxon>Bacillati</taxon>
        <taxon>Actinomycetota</taxon>
        <taxon>Actinomycetes</taxon>
        <taxon>Propionibacteriales</taxon>
        <taxon>Nocardioidaceae</taxon>
        <taxon>Nocardioides</taxon>
    </lineage>
</organism>
<evidence type="ECO:0000313" key="9">
    <source>
        <dbReference type="Proteomes" id="UP001596098"/>
    </source>
</evidence>
<dbReference type="HAMAP" id="MF_00235">
    <property type="entry name" value="Adenylate_kinase_Adk"/>
    <property type="match status" value="1"/>
</dbReference>
<keyword evidence="1 5" id="KW-0808">Transferase</keyword>
<feature type="binding site" evidence="5">
    <location>
        <position position="172"/>
    </location>
    <ligand>
        <name>ATP</name>
        <dbReference type="ChEBI" id="CHEBI:30616"/>
    </ligand>
</feature>
<feature type="binding site" evidence="5">
    <location>
        <begin position="57"/>
        <end position="59"/>
    </location>
    <ligand>
        <name>AMP</name>
        <dbReference type="ChEBI" id="CHEBI:456215"/>
    </ligand>
</feature>
<dbReference type="Proteomes" id="UP001596098">
    <property type="component" value="Unassembled WGS sequence"/>
</dbReference>
<dbReference type="RefSeq" id="WP_128221524.1">
    <property type="nucleotide sequence ID" value="NZ_CP034929.1"/>
</dbReference>
<feature type="binding site" evidence="5">
    <location>
        <position position="31"/>
    </location>
    <ligand>
        <name>AMP</name>
        <dbReference type="ChEBI" id="CHEBI:456215"/>
    </ligand>
</feature>
<feature type="binding site" evidence="5">
    <location>
        <position position="127"/>
    </location>
    <ligand>
        <name>ATP</name>
        <dbReference type="ChEBI" id="CHEBI:30616"/>
    </ligand>
</feature>
<dbReference type="Gene3D" id="3.40.50.300">
    <property type="entry name" value="P-loop containing nucleotide triphosphate hydrolases"/>
    <property type="match status" value="1"/>
</dbReference>
<evidence type="ECO:0000313" key="8">
    <source>
        <dbReference type="EMBL" id="MFC6154296.1"/>
    </source>
</evidence>
<feature type="binding site" evidence="5">
    <location>
        <position position="36"/>
    </location>
    <ligand>
        <name>AMP</name>
        <dbReference type="ChEBI" id="CHEBI:456215"/>
    </ligand>
</feature>
<keyword evidence="9" id="KW-1185">Reference proteome</keyword>
<evidence type="ECO:0000256" key="5">
    <source>
        <dbReference type="HAMAP-Rule" id="MF_00235"/>
    </source>
</evidence>
<feature type="binding site" evidence="5">
    <location>
        <position position="133"/>
    </location>
    <ligand>
        <name>AMP</name>
        <dbReference type="ChEBI" id="CHEBI:456215"/>
    </ligand>
</feature>
<dbReference type="NCBIfam" id="NF011105">
    <property type="entry name" value="PRK14532.1"/>
    <property type="match status" value="1"/>
</dbReference>
<comment type="catalytic activity">
    <reaction evidence="5 7">
        <text>AMP + ATP = 2 ADP</text>
        <dbReference type="Rhea" id="RHEA:12973"/>
        <dbReference type="ChEBI" id="CHEBI:30616"/>
        <dbReference type="ChEBI" id="CHEBI:456215"/>
        <dbReference type="ChEBI" id="CHEBI:456216"/>
        <dbReference type="EC" id="2.7.4.3"/>
    </reaction>
</comment>
<dbReference type="NCBIfam" id="NF011100">
    <property type="entry name" value="PRK14527.1"/>
    <property type="match status" value="1"/>
</dbReference>
<keyword evidence="2 5" id="KW-0545">Nucleotide biosynthesis</keyword>
<proteinExistence type="inferred from homology"/>
<dbReference type="NCBIfam" id="NF001381">
    <property type="entry name" value="PRK00279.1-3"/>
    <property type="match status" value="1"/>
</dbReference>
<name>A0ABW1QXV7_9ACTN</name>
<feature type="binding site" evidence="5">
    <location>
        <position position="144"/>
    </location>
    <ligand>
        <name>AMP</name>
        <dbReference type="ChEBI" id="CHEBI:456215"/>
    </ligand>
</feature>
<comment type="similarity">
    <text evidence="5 6">Belongs to the adenylate kinase family.</text>
</comment>
<sequence length="190" mass="20448">MRLIIMGPPGAGKGTQATFIAQEFGIPAISTGDIFRANVSAGTPLGVEAKRYMDAGEYVPDSVTNSMVRNRIAEDDAKGGFLLDGYPRTVAQVAELDSMLADAGLELDGAVVLTVDSEAIVQRLLKRATIENRADDTEDVIRRRQEVYGEQTAPLIDTYRERGALVEVDGMGEVDEVTQRVFAAIEGLKG</sequence>
<dbReference type="InterPro" id="IPR000850">
    <property type="entry name" value="Adenylat/UMP-CMP_kin"/>
</dbReference>
<evidence type="ECO:0000256" key="1">
    <source>
        <dbReference type="ARBA" id="ARBA00022679"/>
    </source>
</evidence>